<keyword evidence="3 6" id="KW-0812">Transmembrane</keyword>
<comment type="subcellular location">
    <subcellularLocation>
        <location evidence="1">Membrane</location>
        <topology evidence="1">Single-pass membrane protein</topology>
    </subcellularLocation>
</comment>
<sequence length="185" mass="19932">MTSGLWVLIATSAILVFWVVGAYNRLVRLKNAIGAAFAQLDEQLRRRHDLIVRLMTLVAGPLSQESGALDALTAAGNQAREAAERARATPLLAGPLGALAGAEQMLAASLQRVLALVEHHADLQHDAAVREIGEALLDTRHRIGFARLAYNDHVQAFNDATAQFPTVVLARVFGFFPLEPLVALP</sequence>
<dbReference type="EMBL" id="JBHTCA010000019">
    <property type="protein sequence ID" value="MFC7410763.1"/>
    <property type="molecule type" value="Genomic_DNA"/>
</dbReference>
<organism evidence="7 8">
    <name type="scientific">Hydrogenophaga atypica</name>
    <dbReference type="NCBI Taxonomy" id="249409"/>
    <lineage>
        <taxon>Bacteria</taxon>
        <taxon>Pseudomonadati</taxon>
        <taxon>Pseudomonadota</taxon>
        <taxon>Betaproteobacteria</taxon>
        <taxon>Burkholderiales</taxon>
        <taxon>Comamonadaceae</taxon>
        <taxon>Hydrogenophaga</taxon>
    </lineage>
</organism>
<comment type="similarity">
    <text evidence="2">Belongs to the LemA family.</text>
</comment>
<feature type="transmembrane region" description="Helical" evidence="6">
    <location>
        <begin position="6"/>
        <end position="23"/>
    </location>
</feature>
<keyword evidence="5 6" id="KW-0472">Membrane</keyword>
<accession>A0ABW2QN21</accession>
<dbReference type="InterPro" id="IPR007156">
    <property type="entry name" value="MamQ_LemA"/>
</dbReference>
<evidence type="ECO:0000313" key="8">
    <source>
        <dbReference type="Proteomes" id="UP001596501"/>
    </source>
</evidence>
<name>A0ABW2QN21_9BURK</name>
<dbReference type="SUPFAM" id="SSF140478">
    <property type="entry name" value="LemA-like"/>
    <property type="match status" value="1"/>
</dbReference>
<reference evidence="8" key="1">
    <citation type="journal article" date="2019" name="Int. J. Syst. Evol. Microbiol.">
        <title>The Global Catalogue of Microorganisms (GCM) 10K type strain sequencing project: providing services to taxonomists for standard genome sequencing and annotation.</title>
        <authorList>
            <consortium name="The Broad Institute Genomics Platform"/>
            <consortium name="The Broad Institute Genome Sequencing Center for Infectious Disease"/>
            <person name="Wu L."/>
            <person name="Ma J."/>
        </authorList>
    </citation>
    <scope>NUCLEOTIDE SEQUENCE [LARGE SCALE GENOMIC DNA]</scope>
    <source>
        <strain evidence="8">CGMCC 1.12371</strain>
    </source>
</reference>
<keyword evidence="8" id="KW-1185">Reference proteome</keyword>
<keyword evidence="4 6" id="KW-1133">Transmembrane helix</keyword>
<dbReference type="RefSeq" id="WP_382226269.1">
    <property type="nucleotide sequence ID" value="NZ_JBHTCA010000019.1"/>
</dbReference>
<protein>
    <submittedName>
        <fullName evidence="7">LemA family protein</fullName>
    </submittedName>
</protein>
<dbReference type="Pfam" id="PF04011">
    <property type="entry name" value="LemA"/>
    <property type="match status" value="1"/>
</dbReference>
<dbReference type="PANTHER" id="PTHR34478">
    <property type="entry name" value="PROTEIN LEMA"/>
    <property type="match status" value="1"/>
</dbReference>
<proteinExistence type="inferred from homology"/>
<evidence type="ECO:0000313" key="7">
    <source>
        <dbReference type="EMBL" id="MFC7410763.1"/>
    </source>
</evidence>
<gene>
    <name evidence="7" type="ORF">ACFQPB_18030</name>
</gene>
<evidence type="ECO:0000256" key="5">
    <source>
        <dbReference type="ARBA" id="ARBA00023136"/>
    </source>
</evidence>
<dbReference type="InterPro" id="IPR023353">
    <property type="entry name" value="LemA-like_dom_sf"/>
</dbReference>
<dbReference type="PANTHER" id="PTHR34478:SF1">
    <property type="entry name" value="PROTEIN LEMA"/>
    <property type="match status" value="1"/>
</dbReference>
<dbReference type="Proteomes" id="UP001596501">
    <property type="component" value="Unassembled WGS sequence"/>
</dbReference>
<dbReference type="Gene3D" id="1.20.1440.20">
    <property type="entry name" value="LemA-like domain"/>
    <property type="match status" value="1"/>
</dbReference>
<evidence type="ECO:0000256" key="1">
    <source>
        <dbReference type="ARBA" id="ARBA00004167"/>
    </source>
</evidence>
<comment type="caution">
    <text evidence="7">The sequence shown here is derived from an EMBL/GenBank/DDBJ whole genome shotgun (WGS) entry which is preliminary data.</text>
</comment>
<evidence type="ECO:0000256" key="3">
    <source>
        <dbReference type="ARBA" id="ARBA00022692"/>
    </source>
</evidence>
<evidence type="ECO:0000256" key="2">
    <source>
        <dbReference type="ARBA" id="ARBA00008854"/>
    </source>
</evidence>
<evidence type="ECO:0000256" key="4">
    <source>
        <dbReference type="ARBA" id="ARBA00022989"/>
    </source>
</evidence>
<evidence type="ECO:0000256" key="6">
    <source>
        <dbReference type="SAM" id="Phobius"/>
    </source>
</evidence>